<dbReference type="Proteomes" id="UP000500961">
    <property type="component" value="Chromosome"/>
</dbReference>
<name>A0A7D4BS50_9BACT</name>
<evidence type="ECO:0000259" key="6">
    <source>
        <dbReference type="PROSITE" id="PS50123"/>
    </source>
</evidence>
<evidence type="ECO:0000256" key="3">
    <source>
        <dbReference type="ARBA" id="ARBA00022603"/>
    </source>
</evidence>
<dbReference type="Pfam" id="PF01739">
    <property type="entry name" value="CheR"/>
    <property type="match status" value="1"/>
</dbReference>
<gene>
    <name evidence="7" type="ORF">FHG85_07340</name>
</gene>
<keyword evidence="4" id="KW-0808">Transferase</keyword>
<dbReference type="Pfam" id="PF03705">
    <property type="entry name" value="CheR_N"/>
    <property type="match status" value="1"/>
</dbReference>
<dbReference type="EC" id="2.1.1.80" evidence="2"/>
<dbReference type="InterPro" id="IPR029063">
    <property type="entry name" value="SAM-dependent_MTases_sf"/>
</dbReference>
<organism evidence="7 8">
    <name type="scientific">Tenuifilum thalassicum</name>
    <dbReference type="NCBI Taxonomy" id="2590900"/>
    <lineage>
        <taxon>Bacteria</taxon>
        <taxon>Pseudomonadati</taxon>
        <taxon>Bacteroidota</taxon>
        <taxon>Bacteroidia</taxon>
        <taxon>Bacteroidales</taxon>
        <taxon>Tenuifilaceae</taxon>
        <taxon>Tenuifilum</taxon>
    </lineage>
</organism>
<dbReference type="SMART" id="SM00138">
    <property type="entry name" value="MeTrc"/>
    <property type="match status" value="1"/>
</dbReference>
<dbReference type="PROSITE" id="PS50123">
    <property type="entry name" value="CHER"/>
    <property type="match status" value="1"/>
</dbReference>
<dbReference type="InterPro" id="IPR036804">
    <property type="entry name" value="CheR_N_sf"/>
</dbReference>
<keyword evidence="3" id="KW-0489">Methyltransferase</keyword>
<dbReference type="Gene3D" id="1.10.155.10">
    <property type="entry name" value="Chemotaxis receptor methyltransferase CheR, N-terminal domain"/>
    <property type="match status" value="1"/>
</dbReference>
<evidence type="ECO:0000256" key="1">
    <source>
        <dbReference type="ARBA" id="ARBA00001541"/>
    </source>
</evidence>
<evidence type="ECO:0000256" key="5">
    <source>
        <dbReference type="ARBA" id="ARBA00022691"/>
    </source>
</evidence>
<dbReference type="PANTHER" id="PTHR24422:SF26">
    <property type="entry name" value="CHEMOTAXIS PROTEIN METHYLTRANSFERASE"/>
    <property type="match status" value="1"/>
</dbReference>
<dbReference type="InterPro" id="IPR022641">
    <property type="entry name" value="CheR_N"/>
</dbReference>
<proteinExistence type="predicted"/>
<dbReference type="PRINTS" id="PR00996">
    <property type="entry name" value="CHERMTFRASE"/>
</dbReference>
<dbReference type="EMBL" id="CP041345">
    <property type="protein sequence ID" value="QKG80081.1"/>
    <property type="molecule type" value="Genomic_DNA"/>
</dbReference>
<dbReference type="SUPFAM" id="SSF53335">
    <property type="entry name" value="S-adenosyl-L-methionine-dependent methyltransferases"/>
    <property type="match status" value="1"/>
</dbReference>
<keyword evidence="5" id="KW-0949">S-adenosyl-L-methionine</keyword>
<evidence type="ECO:0000256" key="2">
    <source>
        <dbReference type="ARBA" id="ARBA00012534"/>
    </source>
</evidence>
<dbReference type="CDD" id="cd02440">
    <property type="entry name" value="AdoMet_MTases"/>
    <property type="match status" value="1"/>
</dbReference>
<dbReference type="GO" id="GO:0032259">
    <property type="term" value="P:methylation"/>
    <property type="evidence" value="ECO:0007669"/>
    <property type="project" value="UniProtKB-KW"/>
</dbReference>
<evidence type="ECO:0000313" key="7">
    <source>
        <dbReference type="EMBL" id="QKG80081.1"/>
    </source>
</evidence>
<dbReference type="RefSeq" id="WP_173074473.1">
    <property type="nucleotide sequence ID" value="NZ_CP041345.1"/>
</dbReference>
<dbReference type="PIRSF" id="PIRSF000410">
    <property type="entry name" value="CheR"/>
    <property type="match status" value="1"/>
</dbReference>
<keyword evidence="8" id="KW-1185">Reference proteome</keyword>
<accession>A0A7D4BS50</accession>
<protein>
    <recommendedName>
        <fullName evidence="2">protein-glutamate O-methyltransferase</fullName>
        <ecNumber evidence="2">2.1.1.80</ecNumber>
    </recommendedName>
</protein>
<sequence length="284" mass="33145">MPNSGLIDYHKLQLTNEEFQRLSALIYKESGIKLPPIKKVMLQSRLQKRLKHLKINTFKEYISYLFSKDGFDREIIHMLDVVSTNKTDFYREPAHFEFITNEVLPNYYSSNVNQTFKVWSAGCSSGEEPYTLAMVLFEFAEKNPKFNFSIFATDISTRILQKAVDAVYSEDKVQAIPFPLKKKYMLRSKDRTNPTVKMAPHVRSKITFDRLNLMDSTYKTKDIFDVIFCRNVLIYFDRETQAAVINKLSQRLKPEGYLILGHSESILNLNVPLVQVRPTVYRKV</sequence>
<dbReference type="InterPro" id="IPR022642">
    <property type="entry name" value="CheR_C"/>
</dbReference>
<reference evidence="7 8" key="1">
    <citation type="submission" date="2019-07" db="EMBL/GenBank/DDBJ databases">
        <title>Thalassofilum flectens gen. nov., sp. nov., a novel moderate thermophilic anaerobe from a shallow sea hot spring in Kunashir Island (Russia), representing a new family in the order Bacteroidales, and proposal of Thalassofilacea fam. nov.</title>
        <authorList>
            <person name="Kochetkova T.V."/>
            <person name="Podosokorskaya O.A."/>
            <person name="Novikov A."/>
            <person name="Elcheninov A.G."/>
            <person name="Toshchakov S.V."/>
            <person name="Kublanov I.V."/>
        </authorList>
    </citation>
    <scope>NUCLEOTIDE SEQUENCE [LARGE SCALE GENOMIC DNA]</scope>
    <source>
        <strain evidence="7 8">38-H</strain>
    </source>
</reference>
<dbReference type="KEGG" id="ttz:FHG85_07340"/>
<feature type="domain" description="CheR-type methyltransferase" evidence="6">
    <location>
        <begin position="7"/>
        <end position="284"/>
    </location>
</feature>
<comment type="catalytic activity">
    <reaction evidence="1">
        <text>L-glutamyl-[protein] + S-adenosyl-L-methionine = [protein]-L-glutamate 5-O-methyl ester + S-adenosyl-L-homocysteine</text>
        <dbReference type="Rhea" id="RHEA:24452"/>
        <dbReference type="Rhea" id="RHEA-COMP:10208"/>
        <dbReference type="Rhea" id="RHEA-COMP:10311"/>
        <dbReference type="ChEBI" id="CHEBI:29973"/>
        <dbReference type="ChEBI" id="CHEBI:57856"/>
        <dbReference type="ChEBI" id="CHEBI:59789"/>
        <dbReference type="ChEBI" id="CHEBI:82795"/>
        <dbReference type="EC" id="2.1.1.80"/>
    </reaction>
</comment>
<evidence type="ECO:0000313" key="8">
    <source>
        <dbReference type="Proteomes" id="UP000500961"/>
    </source>
</evidence>
<evidence type="ECO:0000256" key="4">
    <source>
        <dbReference type="ARBA" id="ARBA00022679"/>
    </source>
</evidence>
<dbReference type="GO" id="GO:0008983">
    <property type="term" value="F:protein-glutamate O-methyltransferase activity"/>
    <property type="evidence" value="ECO:0007669"/>
    <property type="project" value="UniProtKB-EC"/>
</dbReference>
<dbReference type="AlphaFoldDB" id="A0A7D4BS50"/>
<dbReference type="PANTHER" id="PTHR24422">
    <property type="entry name" value="CHEMOTAXIS PROTEIN METHYLTRANSFERASE"/>
    <property type="match status" value="1"/>
</dbReference>
<dbReference type="Gene3D" id="3.40.50.150">
    <property type="entry name" value="Vaccinia Virus protein VP39"/>
    <property type="match status" value="1"/>
</dbReference>
<dbReference type="InterPro" id="IPR000780">
    <property type="entry name" value="CheR_MeTrfase"/>
</dbReference>
<dbReference type="InterPro" id="IPR050903">
    <property type="entry name" value="Bact_Chemotaxis_MeTrfase"/>
</dbReference>
<dbReference type="InterPro" id="IPR026024">
    <property type="entry name" value="Chemotaxis_MeTrfase_CheR"/>
</dbReference>
<dbReference type="SUPFAM" id="SSF47757">
    <property type="entry name" value="Chemotaxis receptor methyltransferase CheR, N-terminal domain"/>
    <property type="match status" value="1"/>
</dbReference>